<dbReference type="PANTHER" id="PTHR38456:SF1">
    <property type="entry name" value="CYCLIC DI-AMP RECEPTOR A"/>
    <property type="match status" value="1"/>
</dbReference>
<keyword evidence="2" id="KW-1185">Reference proteome</keyword>
<dbReference type="Proteomes" id="UP000632154">
    <property type="component" value="Unassembled WGS sequence"/>
</dbReference>
<protein>
    <recommendedName>
        <fullName evidence="3">Transcriptional regulator</fullName>
    </recommendedName>
</protein>
<comment type="caution">
    <text evidence="1">The sequence shown here is derived from an EMBL/GenBank/DDBJ whole genome shotgun (WGS) entry which is preliminary data.</text>
</comment>
<dbReference type="PANTHER" id="PTHR38456">
    <property type="entry name" value="CYCLIC DI-AMP RECEPTOR A"/>
    <property type="match status" value="1"/>
</dbReference>
<dbReference type="Gene3D" id="3.30.70.120">
    <property type="match status" value="1"/>
</dbReference>
<evidence type="ECO:0000313" key="1">
    <source>
        <dbReference type="EMBL" id="GHF99699.1"/>
    </source>
</evidence>
<dbReference type="InterPro" id="IPR015867">
    <property type="entry name" value="N-reg_PII/ATP_PRibTrfase_C"/>
</dbReference>
<dbReference type="RefSeq" id="WP_189642552.1">
    <property type="nucleotide sequence ID" value="NZ_BNAL01000008.1"/>
</dbReference>
<name>A0ABQ3K576_9DEIO</name>
<evidence type="ECO:0000313" key="2">
    <source>
        <dbReference type="Proteomes" id="UP000632154"/>
    </source>
</evidence>
<gene>
    <name evidence="1" type="ORF">GCM10017783_09750</name>
</gene>
<dbReference type="EMBL" id="BNAL01000008">
    <property type="protein sequence ID" value="GHF99699.1"/>
    <property type="molecule type" value="Genomic_DNA"/>
</dbReference>
<proteinExistence type="predicted"/>
<evidence type="ECO:0008006" key="3">
    <source>
        <dbReference type="Google" id="ProtNLM"/>
    </source>
</evidence>
<sequence length="117" mass="12411">MPYSAVPAELLVLAVIQDADVPRLMRALAQAGLDATRLSSSGGFLREGNTTLMIGVSRSRLDELKDIITASCRTRSRMMSPAIPLAEQGEGLAADPVEVEVGGAVLFVLGLQEFVKL</sequence>
<dbReference type="InterPro" id="IPR011322">
    <property type="entry name" value="N-reg_PII-like_a/b"/>
</dbReference>
<dbReference type="InterPro" id="IPR010375">
    <property type="entry name" value="CdAMP_rec"/>
</dbReference>
<reference evidence="2" key="1">
    <citation type="journal article" date="2019" name="Int. J. Syst. Evol. Microbiol.">
        <title>The Global Catalogue of Microorganisms (GCM) 10K type strain sequencing project: providing services to taxonomists for standard genome sequencing and annotation.</title>
        <authorList>
            <consortium name="The Broad Institute Genomics Platform"/>
            <consortium name="The Broad Institute Genome Sequencing Center for Infectious Disease"/>
            <person name="Wu L."/>
            <person name="Ma J."/>
        </authorList>
    </citation>
    <scope>NUCLEOTIDE SEQUENCE [LARGE SCALE GENOMIC DNA]</scope>
    <source>
        <strain evidence="2">CGMCC 1.18439</strain>
    </source>
</reference>
<accession>A0ABQ3K576</accession>
<organism evidence="1 2">
    <name type="scientific">Deinococcus piscis</name>
    <dbReference type="NCBI Taxonomy" id="394230"/>
    <lineage>
        <taxon>Bacteria</taxon>
        <taxon>Thermotogati</taxon>
        <taxon>Deinococcota</taxon>
        <taxon>Deinococci</taxon>
        <taxon>Deinococcales</taxon>
        <taxon>Deinococcaceae</taxon>
        <taxon>Deinococcus</taxon>
    </lineage>
</organism>
<dbReference type="SUPFAM" id="SSF54913">
    <property type="entry name" value="GlnB-like"/>
    <property type="match status" value="1"/>
</dbReference>
<dbReference type="Pfam" id="PF06153">
    <property type="entry name" value="CdAMP_rec"/>
    <property type="match status" value="1"/>
</dbReference>